<accession>A0AA39F566</accession>
<dbReference type="AlphaFoldDB" id="A0AA39F566"/>
<feature type="domain" description="BTB" evidence="1">
    <location>
        <begin position="151"/>
        <end position="218"/>
    </location>
</feature>
<dbReference type="Proteomes" id="UP001168972">
    <property type="component" value="Unassembled WGS sequence"/>
</dbReference>
<gene>
    <name evidence="2" type="ORF">PV327_006881</name>
</gene>
<reference evidence="2" key="1">
    <citation type="journal article" date="2023" name="bioRxiv">
        <title>Scaffold-level genome assemblies of two parasitoid biocontrol wasps reveal the parthenogenesis mechanism and an associated novel virus.</title>
        <authorList>
            <person name="Inwood S."/>
            <person name="Skelly J."/>
            <person name="Guhlin J."/>
            <person name="Harrop T."/>
            <person name="Goldson S."/>
            <person name="Dearden P."/>
        </authorList>
    </citation>
    <scope>NUCLEOTIDE SEQUENCE</scope>
    <source>
        <strain evidence="2">Lincoln</strain>
        <tissue evidence="2">Whole body</tissue>
    </source>
</reference>
<dbReference type="SMART" id="SM00225">
    <property type="entry name" value="BTB"/>
    <property type="match status" value="1"/>
</dbReference>
<dbReference type="SUPFAM" id="SSF54695">
    <property type="entry name" value="POZ domain"/>
    <property type="match status" value="1"/>
</dbReference>
<keyword evidence="3" id="KW-1185">Reference proteome</keyword>
<dbReference type="EMBL" id="JAQQBR010001833">
    <property type="protein sequence ID" value="KAK0163173.1"/>
    <property type="molecule type" value="Genomic_DNA"/>
</dbReference>
<dbReference type="InterPro" id="IPR011333">
    <property type="entry name" value="SKP1/BTB/POZ_sf"/>
</dbReference>
<protein>
    <recommendedName>
        <fullName evidence="1">BTB domain-containing protein</fullName>
    </recommendedName>
</protein>
<comment type="caution">
    <text evidence="2">The sequence shown here is derived from an EMBL/GenBank/DDBJ whole genome shotgun (WGS) entry which is preliminary data.</text>
</comment>
<evidence type="ECO:0000259" key="1">
    <source>
        <dbReference type="PROSITE" id="PS50097"/>
    </source>
</evidence>
<reference evidence="2" key="2">
    <citation type="submission" date="2023-03" db="EMBL/GenBank/DDBJ databases">
        <authorList>
            <person name="Inwood S.N."/>
            <person name="Skelly J.G."/>
            <person name="Guhlin J."/>
            <person name="Harrop T.W.R."/>
            <person name="Goldson S.G."/>
            <person name="Dearden P.K."/>
        </authorList>
    </citation>
    <scope>NUCLEOTIDE SEQUENCE</scope>
    <source>
        <strain evidence="2">Lincoln</strain>
        <tissue evidence="2">Whole body</tissue>
    </source>
</reference>
<proteinExistence type="predicted"/>
<sequence length="318" mass="36622">MTDTSEAQNSDKKILISHKWTLGVFSDSSGHKQLSTYTNSFVSESLPNEIFYIFCGAKSKTEVTVAVSKFSSESVKAVITVIFEKQKNTVRKIDDWTSNCIFNTIPCTIQYSQNYEFTCEIMWEGFPDTEILSSVDLRRHIEYFVSEPDFNDLVIKIDDKEILAHKVILSAYSPVFLAMFKSDMAESEKNEIVLNDIAFDIMQLVIKFMYSGKVDSELPVDDLLSMLYVSDKYDVTDLKKLCEKILILKISIYNVFKIFENAHLYRASNLITSGKEFMKKNKHTVIKSDDFTTLYLTKPELLLDFFIENIAESPERQE</sequence>
<dbReference type="Pfam" id="PF00651">
    <property type="entry name" value="BTB"/>
    <property type="match status" value="1"/>
</dbReference>
<dbReference type="CDD" id="cd18186">
    <property type="entry name" value="BTB_POZ_ZBTB_KLHL-like"/>
    <property type="match status" value="1"/>
</dbReference>
<evidence type="ECO:0000313" key="3">
    <source>
        <dbReference type="Proteomes" id="UP001168972"/>
    </source>
</evidence>
<evidence type="ECO:0000313" key="2">
    <source>
        <dbReference type="EMBL" id="KAK0163173.1"/>
    </source>
</evidence>
<dbReference type="Gene3D" id="3.30.710.10">
    <property type="entry name" value="Potassium Channel Kv1.1, Chain A"/>
    <property type="match status" value="1"/>
</dbReference>
<dbReference type="InterPro" id="IPR000210">
    <property type="entry name" value="BTB/POZ_dom"/>
</dbReference>
<name>A0AA39F566_MICHY</name>
<dbReference type="Gene3D" id="1.25.40.420">
    <property type="match status" value="1"/>
</dbReference>
<organism evidence="2 3">
    <name type="scientific">Microctonus hyperodae</name>
    <name type="common">Parasitoid wasp</name>
    <dbReference type="NCBI Taxonomy" id="165561"/>
    <lineage>
        <taxon>Eukaryota</taxon>
        <taxon>Metazoa</taxon>
        <taxon>Ecdysozoa</taxon>
        <taxon>Arthropoda</taxon>
        <taxon>Hexapoda</taxon>
        <taxon>Insecta</taxon>
        <taxon>Pterygota</taxon>
        <taxon>Neoptera</taxon>
        <taxon>Endopterygota</taxon>
        <taxon>Hymenoptera</taxon>
        <taxon>Apocrita</taxon>
        <taxon>Ichneumonoidea</taxon>
        <taxon>Braconidae</taxon>
        <taxon>Euphorinae</taxon>
        <taxon>Microctonus</taxon>
    </lineage>
</organism>
<dbReference type="PANTHER" id="PTHR24413">
    <property type="entry name" value="SPECKLE-TYPE POZ PROTEIN"/>
    <property type="match status" value="1"/>
</dbReference>
<dbReference type="PROSITE" id="PS50097">
    <property type="entry name" value="BTB"/>
    <property type="match status" value="1"/>
</dbReference>